<dbReference type="Pfam" id="PF10677">
    <property type="entry name" value="DUF2490"/>
    <property type="match status" value="1"/>
</dbReference>
<evidence type="ECO:0000313" key="2">
    <source>
        <dbReference type="EMBL" id="TPG48248.1"/>
    </source>
</evidence>
<organism evidence="2 3">
    <name type="scientific">Sphingomonas glacialis</name>
    <dbReference type="NCBI Taxonomy" id="658225"/>
    <lineage>
        <taxon>Bacteria</taxon>
        <taxon>Pseudomonadati</taxon>
        <taxon>Pseudomonadota</taxon>
        <taxon>Alphaproteobacteria</taxon>
        <taxon>Sphingomonadales</taxon>
        <taxon>Sphingomonadaceae</taxon>
        <taxon>Sphingomonas</taxon>
    </lineage>
</organism>
<feature type="chain" id="PRO_5021471717" evidence="1">
    <location>
        <begin position="23"/>
        <end position="225"/>
    </location>
</feature>
<dbReference type="OrthoDB" id="5381041at2"/>
<gene>
    <name evidence="2" type="ORF">EAH76_20710</name>
</gene>
<dbReference type="RefSeq" id="WP_140852182.1">
    <property type="nucleotide sequence ID" value="NZ_RCZC01000009.1"/>
</dbReference>
<keyword evidence="3" id="KW-1185">Reference proteome</keyword>
<dbReference type="EMBL" id="RCZC01000009">
    <property type="protein sequence ID" value="TPG48248.1"/>
    <property type="molecule type" value="Genomic_DNA"/>
</dbReference>
<keyword evidence="1" id="KW-0732">Signal</keyword>
<sequence length="225" mass="24746">MKTIACLVSLTLLAAFPSAASAQEQDGEAWASFWAYGPVSGKVLGWVDGSLRMSDRGTDSPTVLIRPLVGVQATKTLSLWGGYTFTASNPTGRAATHEHRAVQQAMWNLGKVAGGTLVSRTRLEQRWVEGRAGTGHRLRQMLRYTTPIDRQNTQFVLSSESFVAFNSTPFGQAAGFDQVRNFVGLNVPLAPKLTADIGYMNRYVRRRDAEDRMDHIVPVTLVARF</sequence>
<name>A0A502FFR2_9SPHN</name>
<dbReference type="AlphaFoldDB" id="A0A502FFR2"/>
<accession>A0A502FFR2</accession>
<evidence type="ECO:0000256" key="1">
    <source>
        <dbReference type="SAM" id="SignalP"/>
    </source>
</evidence>
<dbReference type="Proteomes" id="UP000319931">
    <property type="component" value="Unassembled WGS sequence"/>
</dbReference>
<comment type="caution">
    <text evidence="2">The sequence shown here is derived from an EMBL/GenBank/DDBJ whole genome shotgun (WGS) entry which is preliminary data.</text>
</comment>
<feature type="signal peptide" evidence="1">
    <location>
        <begin position="1"/>
        <end position="22"/>
    </location>
</feature>
<reference evidence="2 3" key="1">
    <citation type="journal article" date="2019" name="Environ. Microbiol.">
        <title>Species interactions and distinct microbial communities in high Arctic permafrost affected cryosols are associated with the CH4 and CO2 gas fluxes.</title>
        <authorList>
            <person name="Altshuler I."/>
            <person name="Hamel J."/>
            <person name="Turney S."/>
            <person name="Magnuson E."/>
            <person name="Levesque R."/>
            <person name="Greer C."/>
            <person name="Whyte L.G."/>
        </authorList>
    </citation>
    <scope>NUCLEOTIDE SEQUENCE [LARGE SCALE GENOMIC DNA]</scope>
    <source>
        <strain evidence="2 3">E6.1</strain>
    </source>
</reference>
<proteinExistence type="predicted"/>
<evidence type="ECO:0000313" key="3">
    <source>
        <dbReference type="Proteomes" id="UP000319931"/>
    </source>
</evidence>
<dbReference type="InterPro" id="IPR019619">
    <property type="entry name" value="DUF2490"/>
</dbReference>
<protein>
    <submittedName>
        <fullName evidence="2">DUF2490 domain-containing protein</fullName>
    </submittedName>
</protein>